<reference evidence="1" key="1">
    <citation type="submission" date="2020-03" db="EMBL/GenBank/DDBJ databases">
        <title>The deep terrestrial virosphere.</title>
        <authorList>
            <person name="Holmfeldt K."/>
            <person name="Nilsson E."/>
            <person name="Simone D."/>
            <person name="Lopez-Fernandez M."/>
            <person name="Wu X."/>
            <person name="de Brujin I."/>
            <person name="Lundin D."/>
            <person name="Andersson A."/>
            <person name="Bertilsson S."/>
            <person name="Dopson M."/>
        </authorList>
    </citation>
    <scope>NUCLEOTIDE SEQUENCE</scope>
    <source>
        <strain evidence="1">MM415B03360</strain>
    </source>
</reference>
<gene>
    <name evidence="1" type="ORF">MM415B03360_0007</name>
</gene>
<dbReference type="EMBL" id="MT142989">
    <property type="protein sequence ID" value="QJA91463.1"/>
    <property type="molecule type" value="Genomic_DNA"/>
</dbReference>
<organism evidence="1">
    <name type="scientific">viral metagenome</name>
    <dbReference type="NCBI Taxonomy" id="1070528"/>
    <lineage>
        <taxon>unclassified sequences</taxon>
        <taxon>metagenomes</taxon>
        <taxon>organismal metagenomes</taxon>
    </lineage>
</organism>
<proteinExistence type="predicted"/>
<protein>
    <submittedName>
        <fullName evidence="1">Uncharacterized protein</fullName>
    </submittedName>
</protein>
<evidence type="ECO:0000313" key="1">
    <source>
        <dbReference type="EMBL" id="QJA91463.1"/>
    </source>
</evidence>
<sequence length="69" mass="8108">MNKYYIDRFTYPIFHIQQTYDSKDLCQADGKFHCITIKENSATCGPRYVNVCIKCYMTLGPNCQDEKNK</sequence>
<name>A0A6M3LAF5_9ZZZZ</name>
<accession>A0A6M3LAF5</accession>
<dbReference type="AlphaFoldDB" id="A0A6M3LAF5"/>